<accession>A0A382NUB7</accession>
<dbReference type="AlphaFoldDB" id="A0A382NUB7"/>
<evidence type="ECO:0000313" key="1">
    <source>
        <dbReference type="EMBL" id="SVC64774.1"/>
    </source>
</evidence>
<dbReference type="EMBL" id="UINC01102843">
    <property type="protein sequence ID" value="SVC64774.1"/>
    <property type="molecule type" value="Genomic_DNA"/>
</dbReference>
<sequence length="111" mass="12190">MKSRLQLRANQFGVLGVGGVVSEGYRRLSNLEGVGREMFHCFTKDTEGKTCRKLAICLWDGGRRGDDGIITGIGATHERSGREWIGGADPGTDGTGPIDIMCRFFQWLARN</sequence>
<name>A0A382NUB7_9ZZZZ</name>
<protein>
    <submittedName>
        <fullName evidence="1">Uncharacterized protein</fullName>
    </submittedName>
</protein>
<reference evidence="1" key="1">
    <citation type="submission" date="2018-05" db="EMBL/GenBank/DDBJ databases">
        <authorList>
            <person name="Lanie J.A."/>
            <person name="Ng W.-L."/>
            <person name="Kazmierczak K.M."/>
            <person name="Andrzejewski T.M."/>
            <person name="Davidsen T.M."/>
            <person name="Wayne K.J."/>
            <person name="Tettelin H."/>
            <person name="Glass J.I."/>
            <person name="Rusch D."/>
            <person name="Podicherti R."/>
            <person name="Tsui H.-C.T."/>
            <person name="Winkler M.E."/>
        </authorList>
    </citation>
    <scope>NUCLEOTIDE SEQUENCE</scope>
</reference>
<gene>
    <name evidence="1" type="ORF">METZ01_LOCUS317628</name>
</gene>
<organism evidence="1">
    <name type="scientific">marine metagenome</name>
    <dbReference type="NCBI Taxonomy" id="408172"/>
    <lineage>
        <taxon>unclassified sequences</taxon>
        <taxon>metagenomes</taxon>
        <taxon>ecological metagenomes</taxon>
    </lineage>
</organism>
<proteinExistence type="predicted"/>